<feature type="non-terminal residue" evidence="1">
    <location>
        <position position="91"/>
    </location>
</feature>
<keyword evidence="2" id="KW-1185">Reference proteome</keyword>
<dbReference type="InterPro" id="IPR035929">
    <property type="entry name" value="CoaB-like_sf"/>
</dbReference>
<proteinExistence type="predicted"/>
<comment type="caution">
    <text evidence="1">The sequence shown here is derived from an EMBL/GenBank/DDBJ whole genome shotgun (WGS) entry which is preliminary data.</text>
</comment>
<protein>
    <submittedName>
        <fullName evidence="1">12149_t:CDS:1</fullName>
    </submittedName>
</protein>
<dbReference type="AlphaFoldDB" id="A0A9N9P1I1"/>
<organism evidence="1 2">
    <name type="scientific">Acaulospora morrowiae</name>
    <dbReference type="NCBI Taxonomy" id="94023"/>
    <lineage>
        <taxon>Eukaryota</taxon>
        <taxon>Fungi</taxon>
        <taxon>Fungi incertae sedis</taxon>
        <taxon>Mucoromycota</taxon>
        <taxon>Glomeromycotina</taxon>
        <taxon>Glomeromycetes</taxon>
        <taxon>Diversisporales</taxon>
        <taxon>Acaulosporaceae</taxon>
        <taxon>Acaulospora</taxon>
    </lineage>
</organism>
<feature type="non-terminal residue" evidence="1">
    <location>
        <position position="1"/>
    </location>
</feature>
<dbReference type="Gene3D" id="3.40.50.10300">
    <property type="entry name" value="CoaB-like"/>
    <property type="match status" value="1"/>
</dbReference>
<evidence type="ECO:0000313" key="2">
    <source>
        <dbReference type="Proteomes" id="UP000789342"/>
    </source>
</evidence>
<sequence>TFRSQYEVDQFLVDKHFQSVDHEGRPTGTSRTHRGTSEVINPDTYFETHKPPRTLAENEVKVGEFVNKHKDNRRIVLVTSGGTTVPLENNT</sequence>
<reference evidence="1" key="1">
    <citation type="submission" date="2021-06" db="EMBL/GenBank/DDBJ databases">
        <authorList>
            <person name="Kallberg Y."/>
            <person name="Tangrot J."/>
            <person name="Rosling A."/>
        </authorList>
    </citation>
    <scope>NUCLEOTIDE SEQUENCE</scope>
    <source>
        <strain evidence="1">CL551</strain>
    </source>
</reference>
<accession>A0A9N9P1I1</accession>
<evidence type="ECO:0000313" key="1">
    <source>
        <dbReference type="EMBL" id="CAG8781206.1"/>
    </source>
</evidence>
<gene>
    <name evidence="1" type="ORF">AMORRO_LOCUS17330</name>
</gene>
<dbReference type="OrthoDB" id="2345695at2759"/>
<dbReference type="EMBL" id="CAJVPV010052885">
    <property type="protein sequence ID" value="CAG8781206.1"/>
    <property type="molecule type" value="Genomic_DNA"/>
</dbReference>
<name>A0A9N9P1I1_9GLOM</name>
<dbReference type="Proteomes" id="UP000789342">
    <property type="component" value="Unassembled WGS sequence"/>
</dbReference>